<evidence type="ECO:0000256" key="3">
    <source>
        <dbReference type="PROSITE-ProRule" id="PRU00023"/>
    </source>
</evidence>
<dbReference type="InterPro" id="IPR050776">
    <property type="entry name" value="Ank_Repeat/CDKN_Inhibitor"/>
</dbReference>
<dbReference type="OrthoDB" id="197419at2759"/>
<dbReference type="PROSITE" id="PS50088">
    <property type="entry name" value="ANK_REPEAT"/>
    <property type="match status" value="2"/>
</dbReference>
<name>A0A9P7IC19_9HYPO</name>
<evidence type="ECO:0000313" key="5">
    <source>
        <dbReference type="EMBL" id="KAG5765780.1"/>
    </source>
</evidence>
<dbReference type="InterPro" id="IPR036770">
    <property type="entry name" value="Ankyrin_rpt-contain_sf"/>
</dbReference>
<feature type="repeat" description="ANK" evidence="3">
    <location>
        <begin position="84"/>
        <end position="116"/>
    </location>
</feature>
<dbReference type="InterPro" id="IPR057506">
    <property type="entry name" value="C2_GPCPD1"/>
</dbReference>
<dbReference type="Proteomes" id="UP000750502">
    <property type="component" value="Unassembled WGS sequence"/>
</dbReference>
<accession>A0A9P7IC19</accession>
<dbReference type="SMART" id="SM00248">
    <property type="entry name" value="ANK"/>
    <property type="match status" value="3"/>
</dbReference>
<evidence type="ECO:0000313" key="6">
    <source>
        <dbReference type="Proteomes" id="UP000750502"/>
    </source>
</evidence>
<comment type="caution">
    <text evidence="5">The sequence shown here is derived from an EMBL/GenBank/DDBJ whole genome shotgun (WGS) entry which is preliminary data.</text>
</comment>
<sequence length="344" mass="37376">MFTELRFKSLSNEQRVAISGTLATAIRSGLIDIARRLIHEAWGLRFVSRTGQNVLHLAAERGLSVLVESLVARGVDVNARDDARGWTPVSIASVQGHTETVEVLLQVGADANIEDQRGWSAQDHAAYRGHMQVLKIIPARGSSFLTEKPGAYSSALSVLPQRSPTDSIIFMYLGTLNLFKRAAGVDITQYRRSISPVLIPDTCLDLSISLSGVPDQGHTISFPVIPEASDQPWCFTVSDPDNATIMFKVTCPLEDKPIGIAVALLNTLRQGLGANRESLVRDFTLPLISDNHDYVGTVVFTFVVARPLSLQKQAPTEPQILELGTSSSLGGHRGTDLHVIQESC</sequence>
<dbReference type="GO" id="GO:0005634">
    <property type="term" value="C:nucleus"/>
    <property type="evidence" value="ECO:0007669"/>
    <property type="project" value="TreeGrafter"/>
</dbReference>
<dbReference type="InterPro" id="IPR002110">
    <property type="entry name" value="Ankyrin_rpt"/>
</dbReference>
<dbReference type="PANTHER" id="PTHR24201">
    <property type="entry name" value="ANK_REP_REGION DOMAIN-CONTAINING PROTEIN"/>
    <property type="match status" value="1"/>
</dbReference>
<reference evidence="5" key="1">
    <citation type="journal article" date="2020" name="bioRxiv">
        <title>Historical genomics reveals the evolutionary mechanisms behind multiple outbreaks of the host-specific coffee wilt pathogen Fusarium xylarioides.</title>
        <authorList>
            <person name="Peck D."/>
            <person name="Nowell R.W."/>
            <person name="Flood J."/>
            <person name="Ryan M.J."/>
            <person name="Barraclough T.G."/>
        </authorList>
    </citation>
    <scope>NUCLEOTIDE SEQUENCE</scope>
    <source>
        <strain evidence="5">IMI 127659i</strain>
    </source>
</reference>
<dbReference type="SUPFAM" id="SSF48403">
    <property type="entry name" value="Ankyrin repeat"/>
    <property type="match status" value="1"/>
</dbReference>
<gene>
    <name evidence="5" type="ORF">H9Q72_006134</name>
</gene>
<organism evidence="5 6">
    <name type="scientific">Fusarium xylarioides</name>
    <dbReference type="NCBI Taxonomy" id="221167"/>
    <lineage>
        <taxon>Eukaryota</taxon>
        <taxon>Fungi</taxon>
        <taxon>Dikarya</taxon>
        <taxon>Ascomycota</taxon>
        <taxon>Pezizomycotina</taxon>
        <taxon>Sordariomycetes</taxon>
        <taxon>Hypocreomycetidae</taxon>
        <taxon>Hypocreales</taxon>
        <taxon>Nectriaceae</taxon>
        <taxon>Fusarium</taxon>
        <taxon>Fusarium fujikuroi species complex</taxon>
    </lineage>
</organism>
<proteinExistence type="predicted"/>
<reference evidence="5" key="2">
    <citation type="submission" date="2020-10" db="EMBL/GenBank/DDBJ databases">
        <authorList>
            <person name="Peck L.D."/>
            <person name="Nowell R.W."/>
            <person name="Flood J."/>
            <person name="Ryan M.J."/>
            <person name="Barraclough T.G."/>
        </authorList>
    </citation>
    <scope>NUCLEOTIDE SEQUENCE</scope>
    <source>
        <strain evidence="5">IMI 127659i</strain>
    </source>
</reference>
<feature type="repeat" description="ANK" evidence="3">
    <location>
        <begin position="50"/>
        <end position="82"/>
    </location>
</feature>
<dbReference type="PANTHER" id="PTHR24201:SF16">
    <property type="entry name" value="ANKYRIN-1-LIKE-RELATED"/>
    <property type="match status" value="1"/>
</dbReference>
<keyword evidence="2 3" id="KW-0040">ANK repeat</keyword>
<dbReference type="Pfam" id="PF25329">
    <property type="entry name" value="C2_GDE1"/>
    <property type="match status" value="1"/>
</dbReference>
<dbReference type="Gene3D" id="1.25.40.20">
    <property type="entry name" value="Ankyrin repeat-containing domain"/>
    <property type="match status" value="1"/>
</dbReference>
<protein>
    <recommendedName>
        <fullName evidence="4">GPCPD1-like C2 domain-containing protein</fullName>
    </recommendedName>
</protein>
<evidence type="ECO:0000259" key="4">
    <source>
        <dbReference type="Pfam" id="PF25329"/>
    </source>
</evidence>
<feature type="domain" description="GPCPD1-like C2" evidence="4">
    <location>
        <begin position="166"/>
        <end position="308"/>
    </location>
</feature>
<evidence type="ECO:0000256" key="2">
    <source>
        <dbReference type="ARBA" id="ARBA00023043"/>
    </source>
</evidence>
<keyword evidence="1" id="KW-0677">Repeat</keyword>
<evidence type="ECO:0000256" key="1">
    <source>
        <dbReference type="ARBA" id="ARBA00022737"/>
    </source>
</evidence>
<dbReference type="Pfam" id="PF12796">
    <property type="entry name" value="Ank_2"/>
    <property type="match status" value="1"/>
</dbReference>
<dbReference type="PROSITE" id="PS50297">
    <property type="entry name" value="ANK_REP_REGION"/>
    <property type="match status" value="2"/>
</dbReference>
<dbReference type="EMBL" id="JADFTT010000185">
    <property type="protein sequence ID" value="KAG5765780.1"/>
    <property type="molecule type" value="Genomic_DNA"/>
</dbReference>
<keyword evidence="6" id="KW-1185">Reference proteome</keyword>
<dbReference type="AlphaFoldDB" id="A0A9P7IC19"/>